<comment type="similarity">
    <text evidence="2">Belongs to the DNA repair enzymes AP/ExoA family.</text>
</comment>
<dbReference type="RefSeq" id="XP_003675015.1">
    <property type="nucleotide sequence ID" value="XM_003674967.1"/>
</dbReference>
<dbReference type="InterPro" id="IPR036691">
    <property type="entry name" value="Endo/exonu/phosph_ase_sf"/>
</dbReference>
<evidence type="ECO:0000313" key="15">
    <source>
        <dbReference type="EMBL" id="CCC68643.1"/>
    </source>
</evidence>
<dbReference type="PANTHER" id="PTHR22748">
    <property type="entry name" value="AP ENDONUCLEASE"/>
    <property type="match status" value="1"/>
</dbReference>
<feature type="site" description="Transition state stabilizer" evidence="12">
    <location>
        <position position="221"/>
    </location>
</feature>
<feature type="active site" evidence="10">
    <location>
        <position position="178"/>
    </location>
</feature>
<name>G0V9M7_NAUCA</name>
<dbReference type="InterPro" id="IPR004808">
    <property type="entry name" value="AP_endonuc_1"/>
</dbReference>
<sequence length="539" mass="60895">MVSTIPPRDEETTVRLLTFNVNGIRTFFHYQPFSTMNQSLIKAFNYLQADIITFQELKIEKATVPKWVPSPDEFLTFISIPVKKKGYAGVGCWIRKYDEGHPLFVVAAEEGITGYLSLKLDGKNSVKTYREMDQLNLGQTVGGYDGIEMSKDEALDLDSQGRCVMIELKCQIVVICVYCPANSGLSEEGELFRMKFLKVLFKRIRNLYAMGKNPILMGDVNVCRDLIDSAESLEVLRIPVTNNTDGIQLEKNYCLNCQEFVMNPATPHRRLLNQLLKDSIVPDLAKDGILVDSTRWLQTRKRVKMYTVWNTLKNYRPVNYGSRVDFILTSDKLIPSFKESDILADVMGSDHCPVYLDLDLKGIDLEENKETVKINKIPRFEARFKYDLMNHDVLKMFAYRTKLKDTEIKSTASCSNQITKSVSGTNSNAKRSRSIDTFFSSSKQKKAKLQSFAENATKSKSSAFLPISQSPQAAIKGANKPTNSIKALFGKAPLCKHGEDAILKTSRTSTHPGKRFWVCNRPQGDTGNTESSCGFFQWV</sequence>
<reference evidence="15 16" key="1">
    <citation type="journal article" date="2011" name="Proc. Natl. Acad. Sci. U.S.A.">
        <title>Evolutionary erosion of yeast sex chromosomes by mating-type switching accidents.</title>
        <authorList>
            <person name="Gordon J.L."/>
            <person name="Armisen D."/>
            <person name="Proux-Wera E."/>
            <person name="Oheigeartaigh S.S."/>
            <person name="Byrne K.P."/>
            <person name="Wolfe K.H."/>
        </authorList>
    </citation>
    <scope>NUCLEOTIDE SEQUENCE [LARGE SCALE GENOMIC DNA]</scope>
    <source>
        <strain evidence="16">ATCC 76901 / BCRC 22586 / CBS 4309 / NBRC 1992 / NRRL Y-12630</strain>
    </source>
</reference>
<comment type="cofactor">
    <cofactor evidence="11">
        <name>Mg(2+)</name>
        <dbReference type="ChEBI" id="CHEBI:18420"/>
    </cofactor>
    <cofactor evidence="11">
        <name>Mn(2+)</name>
        <dbReference type="ChEBI" id="CHEBI:29035"/>
    </cofactor>
    <text evidence="11">Probably binds two magnesium or manganese ions per subunit.</text>
</comment>
<dbReference type="GO" id="GO:0003677">
    <property type="term" value="F:DNA binding"/>
    <property type="evidence" value="ECO:0007669"/>
    <property type="project" value="InterPro"/>
</dbReference>
<dbReference type="PANTHER" id="PTHR22748:SF4">
    <property type="entry name" value="DNA-(APURINIC OR APYRIMIDINIC SITE) ENDONUCLEASE 2"/>
    <property type="match status" value="1"/>
</dbReference>
<dbReference type="InterPro" id="IPR010666">
    <property type="entry name" value="Znf_GRF"/>
</dbReference>
<protein>
    <recommendedName>
        <fullName evidence="3">DNA-(apurinic or apyrimidinic site) endonuclease 2</fullName>
    </recommendedName>
</protein>
<keyword evidence="7" id="KW-0862">Zinc</keyword>
<dbReference type="Proteomes" id="UP000001640">
    <property type="component" value="Chromosome 2"/>
</dbReference>
<evidence type="ECO:0000256" key="8">
    <source>
        <dbReference type="ARBA" id="ARBA00022842"/>
    </source>
</evidence>
<dbReference type="PROSITE" id="PS51999">
    <property type="entry name" value="ZF_GRF"/>
    <property type="match status" value="1"/>
</dbReference>
<feature type="binding site" evidence="11">
    <location>
        <position position="351"/>
    </location>
    <ligand>
        <name>Mg(2+)</name>
        <dbReference type="ChEBI" id="CHEBI:18420"/>
        <label>1</label>
    </ligand>
</feature>
<feature type="binding site" evidence="11">
    <location>
        <position position="221"/>
    </location>
    <ligand>
        <name>Mg(2+)</name>
        <dbReference type="ChEBI" id="CHEBI:18420"/>
        <label>1</label>
    </ligand>
</feature>
<evidence type="ECO:0000256" key="12">
    <source>
        <dbReference type="PIRSR" id="PIRSR604808-3"/>
    </source>
</evidence>
<keyword evidence="16" id="KW-1185">Reference proteome</keyword>
<evidence type="ECO:0000259" key="14">
    <source>
        <dbReference type="PROSITE" id="PS51999"/>
    </source>
</evidence>
<evidence type="ECO:0000256" key="4">
    <source>
        <dbReference type="ARBA" id="ARBA00022723"/>
    </source>
</evidence>
<dbReference type="GO" id="GO:0003906">
    <property type="term" value="F:DNA-(apurinic or apyrimidinic site) endonuclease activity"/>
    <property type="evidence" value="ECO:0007669"/>
    <property type="project" value="EnsemblFungi"/>
</dbReference>
<accession>G0V9M7</accession>
<keyword evidence="5 13" id="KW-0863">Zinc-finger</keyword>
<feature type="domain" description="GRF-type" evidence="14">
    <location>
        <begin position="495"/>
        <end position="539"/>
    </location>
</feature>
<proteinExistence type="inferred from homology"/>
<dbReference type="OMA" id="YTVWNTL"/>
<feature type="binding site" evidence="11">
    <location>
        <position position="219"/>
    </location>
    <ligand>
        <name>Mg(2+)</name>
        <dbReference type="ChEBI" id="CHEBI:18420"/>
        <label>1</label>
    </ligand>
</feature>
<evidence type="ECO:0000256" key="11">
    <source>
        <dbReference type="PIRSR" id="PIRSR604808-2"/>
    </source>
</evidence>
<dbReference type="InterPro" id="IPR005135">
    <property type="entry name" value="Endo/exonuclease/phosphatase"/>
</dbReference>
<keyword evidence="9" id="KW-0539">Nucleus</keyword>
<keyword evidence="8 11" id="KW-0460">Magnesium</keyword>
<dbReference type="Pfam" id="PF03372">
    <property type="entry name" value="Exo_endo_phos"/>
    <property type="match status" value="1"/>
</dbReference>
<evidence type="ECO:0000256" key="9">
    <source>
        <dbReference type="ARBA" id="ARBA00023242"/>
    </source>
</evidence>
<dbReference type="InterPro" id="IPR020848">
    <property type="entry name" value="AP_endonuclease_F1_CS"/>
</dbReference>
<dbReference type="GO" id="GO:0008270">
    <property type="term" value="F:zinc ion binding"/>
    <property type="evidence" value="ECO:0007669"/>
    <property type="project" value="UniProtKB-KW"/>
</dbReference>
<dbReference type="PROSITE" id="PS00728">
    <property type="entry name" value="AP_NUCLEASE_F1_3"/>
    <property type="match status" value="1"/>
</dbReference>
<evidence type="ECO:0000256" key="2">
    <source>
        <dbReference type="ARBA" id="ARBA00007092"/>
    </source>
</evidence>
<evidence type="ECO:0000313" key="16">
    <source>
        <dbReference type="Proteomes" id="UP000001640"/>
    </source>
</evidence>
<evidence type="ECO:0000256" key="7">
    <source>
        <dbReference type="ARBA" id="ARBA00022833"/>
    </source>
</evidence>
<dbReference type="AlphaFoldDB" id="G0V9M7"/>
<dbReference type="GeneID" id="96902201"/>
<dbReference type="Gene3D" id="3.60.10.10">
    <property type="entry name" value="Endonuclease/exonuclease/phosphatase"/>
    <property type="match status" value="1"/>
</dbReference>
<keyword evidence="11" id="KW-0464">Manganese</keyword>
<evidence type="ECO:0000256" key="5">
    <source>
        <dbReference type="ARBA" id="ARBA00022771"/>
    </source>
</evidence>
<dbReference type="STRING" id="1064592.G0V9M7"/>
<dbReference type="KEGG" id="ncs:NCAS_0B05590"/>
<dbReference type="PROSITE" id="PS51435">
    <property type="entry name" value="AP_NUCLEASE_F1_4"/>
    <property type="match status" value="1"/>
</dbReference>
<keyword evidence="6" id="KW-0378">Hydrolase</keyword>
<reference key="2">
    <citation type="submission" date="2011-08" db="EMBL/GenBank/DDBJ databases">
        <title>Genome sequence of Naumovozyma castellii.</title>
        <authorList>
            <person name="Gordon J.L."/>
            <person name="Armisen D."/>
            <person name="Proux-Wera E."/>
            <person name="OhEigeartaigh S.S."/>
            <person name="Byrne K.P."/>
            <person name="Wolfe K.H."/>
        </authorList>
    </citation>
    <scope>NUCLEOTIDE SEQUENCE</scope>
    <source>
        <strain>Type strain:CBS 4309</strain>
    </source>
</reference>
<keyword evidence="4 11" id="KW-0479">Metal-binding</keyword>
<dbReference type="GO" id="GO:0008311">
    <property type="term" value="F:double-stranded DNA 3'-5' DNA exonuclease activity"/>
    <property type="evidence" value="ECO:0007669"/>
    <property type="project" value="EnsemblFungi"/>
</dbReference>
<evidence type="ECO:0000256" key="1">
    <source>
        <dbReference type="ARBA" id="ARBA00001936"/>
    </source>
</evidence>
<evidence type="ECO:0000256" key="10">
    <source>
        <dbReference type="PIRSR" id="PIRSR604808-1"/>
    </source>
</evidence>
<feature type="binding site" evidence="11">
    <location>
        <position position="56"/>
    </location>
    <ligand>
        <name>Mg(2+)</name>
        <dbReference type="ChEBI" id="CHEBI:18420"/>
        <label>1</label>
    </ligand>
</feature>
<feature type="site" description="Important for catalytic activity" evidence="12">
    <location>
        <position position="325"/>
    </location>
</feature>
<dbReference type="GO" id="GO:0005634">
    <property type="term" value="C:nucleus"/>
    <property type="evidence" value="ECO:0007669"/>
    <property type="project" value="TreeGrafter"/>
</dbReference>
<dbReference type="GO" id="GO:0006284">
    <property type="term" value="P:base-excision repair"/>
    <property type="evidence" value="ECO:0007669"/>
    <property type="project" value="EnsemblFungi"/>
</dbReference>
<organism evidence="15 16">
    <name type="scientific">Naumovozyma castellii</name>
    <name type="common">Yeast</name>
    <name type="synonym">Saccharomyces castellii</name>
    <dbReference type="NCBI Taxonomy" id="27288"/>
    <lineage>
        <taxon>Eukaryota</taxon>
        <taxon>Fungi</taxon>
        <taxon>Dikarya</taxon>
        <taxon>Ascomycota</taxon>
        <taxon>Saccharomycotina</taxon>
        <taxon>Saccharomycetes</taxon>
        <taxon>Saccharomycetales</taxon>
        <taxon>Saccharomycetaceae</taxon>
        <taxon>Naumovozyma</taxon>
    </lineage>
</organism>
<dbReference type="InParanoid" id="G0V9M7"/>
<feature type="binding site" evidence="11">
    <location>
        <position position="350"/>
    </location>
    <ligand>
        <name>Mg(2+)</name>
        <dbReference type="ChEBI" id="CHEBI:18420"/>
        <label>1</label>
    </ligand>
</feature>
<feature type="active site" description="Proton donor/acceptor" evidence="10">
    <location>
        <position position="219"/>
    </location>
</feature>
<evidence type="ECO:0000256" key="6">
    <source>
        <dbReference type="ARBA" id="ARBA00022801"/>
    </source>
</evidence>
<dbReference type="HOGENOM" id="CLU_010374_0_0_1"/>
<dbReference type="Pfam" id="PF06839">
    <property type="entry name" value="Zn_ribbon_GRF"/>
    <property type="match status" value="1"/>
</dbReference>
<dbReference type="OrthoDB" id="391817at2759"/>
<dbReference type="EMBL" id="HE576753">
    <property type="protein sequence ID" value="CCC68643.1"/>
    <property type="molecule type" value="Genomic_DNA"/>
</dbReference>
<dbReference type="SUPFAM" id="SSF56219">
    <property type="entry name" value="DNase I-like"/>
    <property type="match status" value="1"/>
</dbReference>
<feature type="binding site" evidence="11">
    <location>
        <position position="20"/>
    </location>
    <ligand>
        <name>Mg(2+)</name>
        <dbReference type="ChEBI" id="CHEBI:18420"/>
        <label>1</label>
    </ligand>
</feature>
<comment type="cofactor">
    <cofactor evidence="1">
        <name>Mn(2+)</name>
        <dbReference type="ChEBI" id="CHEBI:29035"/>
    </cofactor>
</comment>
<feature type="active site" description="Proton acceptor" evidence="10">
    <location>
        <position position="351"/>
    </location>
</feature>
<dbReference type="FunCoup" id="G0V9M7">
    <property type="interactions" value="523"/>
</dbReference>
<evidence type="ECO:0000256" key="13">
    <source>
        <dbReference type="PROSITE-ProRule" id="PRU01343"/>
    </source>
</evidence>
<feature type="site" description="Interaction with DNA substrate" evidence="12">
    <location>
        <position position="351"/>
    </location>
</feature>
<gene>
    <name evidence="15" type="primary">NCAS0B05590</name>
    <name evidence="15" type="ordered locus">NCAS_0B05590</name>
</gene>
<evidence type="ECO:0000256" key="3">
    <source>
        <dbReference type="ARBA" id="ARBA00013541"/>
    </source>
</evidence>
<dbReference type="eggNOG" id="KOG1294">
    <property type="taxonomic scope" value="Eukaryota"/>
</dbReference>
<dbReference type="GO" id="GO:0008081">
    <property type="term" value="F:phosphoric diester hydrolase activity"/>
    <property type="evidence" value="ECO:0007669"/>
    <property type="project" value="EnsemblFungi"/>
</dbReference>